<keyword evidence="14" id="KW-1185">Reference proteome</keyword>
<reference evidence="14" key="1">
    <citation type="submission" date="2019-02" db="EMBL/GenBank/DDBJ databases">
        <title>Draft genome sequence of Muricauda sp. 176CP4-71.</title>
        <authorList>
            <person name="Park J.-S."/>
        </authorList>
    </citation>
    <scope>NUCLEOTIDE SEQUENCE [LARGE SCALE GENOMIC DNA]</scope>
    <source>
        <strain evidence="14">176GS2-150</strain>
    </source>
</reference>
<gene>
    <name evidence="13" type="ORF">EXY25_07935</name>
</gene>
<dbReference type="Pfam" id="PF08447">
    <property type="entry name" value="PAS_3"/>
    <property type="match status" value="1"/>
</dbReference>
<dbReference type="SUPFAM" id="SSF47226">
    <property type="entry name" value="Histidine-containing phosphotransfer domain, HPT domain"/>
    <property type="match status" value="1"/>
</dbReference>
<dbReference type="InterPro" id="IPR000014">
    <property type="entry name" value="PAS"/>
</dbReference>
<organism evidence="13 14">
    <name type="scientific">Corallincola spongiicola</name>
    <dbReference type="NCBI Taxonomy" id="2520508"/>
    <lineage>
        <taxon>Bacteria</taxon>
        <taxon>Pseudomonadati</taxon>
        <taxon>Pseudomonadota</taxon>
        <taxon>Gammaproteobacteria</taxon>
        <taxon>Alteromonadales</taxon>
        <taxon>Psychromonadaceae</taxon>
        <taxon>Corallincola</taxon>
    </lineage>
</organism>
<dbReference type="InterPro" id="IPR013655">
    <property type="entry name" value="PAS_fold_3"/>
</dbReference>
<feature type="transmembrane region" description="Helical" evidence="7">
    <location>
        <begin position="12"/>
        <end position="32"/>
    </location>
</feature>
<sequence length="1427" mass="159008">MKQGILKRYTRTIRLAYLGVLLVALIASLVLYRLHSDEAFARHNAGIEDYAEYVDKLLGNSARAMGGLAQFAADHLSQPLLINRPYLLSHFETNELELHYQEITESSYRRVSGVHFGRILGRGSMLGRDEWFYRELMMVTDLDTGLLMLEMAVPQVGAMYYCSDSGFVNMFPWSPKYETVAATLLNNVRSCAQQNASWSEPHVSQVLRQLVVTLSEVIQITDDRRGRVAMELPLALLTDYLNQQKALPGSAMLVDAKGNVLAHEKLVKQNELTIYNWRTGLPEALQQYSLEELKLFISGEVVAGYHLKVMGLPNAPWHLVYVTPEEQLLAPMQTEFALNLFLLFAGLSVLVSVTNHLSKLTFVQPATELLHHIENCSEGNIQRDYPSPTGWNAWFDVVSETFAQKRALLRALEEQNVHLDKQVAERTKELRLRSEQREKEYSLLRSLIDSIPDLIYFKDEQGRYLGANRAYEQALGVAEVDLVGALEPQLNPVNGDDTAEDARVYRRREQVSKRDWYQLSDDSEMLLDTLRIPFFDSNGDFLGLICIARDMSAQYEAEQKLHASERRFRTALEAVADGLWDFQVDGTALFASDRFWTMLGYEPGDLPFTRNAWLGLVSERHRIEFSDRLKEYLLGSMQGSSQRFDFEYELIGKEGQPVWVRVRGSVVEWDENGAPVRMLGTHSDISQRKQFEQQLVKAKQDAEMASRYKSEFLANMSHEIRTPMNAIIGMLRLSLKNHPEPPLSTYLEKARGAADGLLGIINDILDFSKIEAGRMDLEQIQFQLEEVIELALSHVVVRAEQKQVKLLVDLAPSLPGILIGDPLRFGQVLNNLLSNALKFTEQGEIRLTLSGEQIGGNKVRLNVCLADTGIGIDPAVQEHLFDAFRQADGSMTRRFGGTGLGLSICRQLVELMAGTIQVESTPGHGSTFSFDAIFVAPEKVEVTRPALPYSTALMWLEDHEEQARLRTMLGLLGIDAKTVLGHLGLADALRQSSEPVLLFVEQSHLDDAGLIKLLEQEKNWLLLVLGSYSHLLLPDVLKGKAELLLRPLLPNRLHRQLSRLSRGEIESSESDATTLRNLQGKRVLLVEDNPLNQDVALSLLGDYQLEIDVVNDGAKAVTMVQQKSFDLVLMDIQMPVMDGLTATETIRALPKMGDLPIVAMTAHAMAGDREKSINAGMNDHITKPISPEAIDQVLKRWLLSEELASDGEPIEPAVIKPKVVLDRVFALRQFSGNETALLSALTQFCDRYRALAAQMVSAETLESDQLKRDVHTLKGVAGNLGATILAEQCVSWEQAADEQQVPLSALGQALADAIAAMEKLIATDDSVAATGLSPSVSPRKASVVDEAFGSQAVLMVEQMIGALESSEYVDEQALQPLKEELTGDGLAFVNALSQALNAFDNDEAIAKALLLLEYLKQQPREAEGVSE</sequence>
<keyword evidence="3 6" id="KW-0597">Phosphoprotein</keyword>
<dbReference type="InterPro" id="IPR003661">
    <property type="entry name" value="HisK_dim/P_dom"/>
</dbReference>
<dbReference type="InterPro" id="IPR036890">
    <property type="entry name" value="HATPase_C_sf"/>
</dbReference>
<dbReference type="SMART" id="SM00091">
    <property type="entry name" value="PAS"/>
    <property type="match status" value="2"/>
</dbReference>
<dbReference type="SUPFAM" id="SSF55874">
    <property type="entry name" value="ATPase domain of HSP90 chaperone/DNA topoisomerase II/histidine kinase"/>
    <property type="match status" value="1"/>
</dbReference>
<dbReference type="PROSITE" id="PS50110">
    <property type="entry name" value="RESPONSE_REGULATORY"/>
    <property type="match status" value="1"/>
</dbReference>
<dbReference type="SMART" id="SM00387">
    <property type="entry name" value="HATPase_c"/>
    <property type="match status" value="1"/>
</dbReference>
<keyword evidence="7" id="KW-0812">Transmembrane</keyword>
<dbReference type="PRINTS" id="PR00344">
    <property type="entry name" value="BCTRLSENSOR"/>
</dbReference>
<evidence type="ECO:0000256" key="3">
    <source>
        <dbReference type="ARBA" id="ARBA00022553"/>
    </source>
</evidence>
<evidence type="ECO:0000256" key="7">
    <source>
        <dbReference type="SAM" id="Phobius"/>
    </source>
</evidence>
<dbReference type="EMBL" id="SHLY01000002">
    <property type="protein sequence ID" value="TAA47163.1"/>
    <property type="molecule type" value="Genomic_DNA"/>
</dbReference>
<feature type="domain" description="Histidine kinase" evidence="8">
    <location>
        <begin position="715"/>
        <end position="936"/>
    </location>
</feature>
<feature type="domain" description="PAS" evidence="10">
    <location>
        <begin position="564"/>
        <end position="606"/>
    </location>
</feature>
<dbReference type="PANTHER" id="PTHR45339">
    <property type="entry name" value="HYBRID SIGNAL TRANSDUCTION HISTIDINE KINASE J"/>
    <property type="match status" value="1"/>
</dbReference>
<evidence type="ECO:0000259" key="9">
    <source>
        <dbReference type="PROSITE" id="PS50110"/>
    </source>
</evidence>
<feature type="modified residue" description="Phosphohistidine" evidence="5">
    <location>
        <position position="1271"/>
    </location>
</feature>
<dbReference type="Pfam" id="PF00072">
    <property type="entry name" value="Response_reg"/>
    <property type="match status" value="1"/>
</dbReference>
<dbReference type="Pfam" id="PF01627">
    <property type="entry name" value="Hpt"/>
    <property type="match status" value="1"/>
</dbReference>
<feature type="domain" description="PAC" evidence="11">
    <location>
        <begin position="510"/>
        <end position="563"/>
    </location>
</feature>
<evidence type="ECO:0000259" key="11">
    <source>
        <dbReference type="PROSITE" id="PS50113"/>
    </source>
</evidence>
<comment type="catalytic activity">
    <reaction evidence="1">
        <text>ATP + protein L-histidine = ADP + protein N-phospho-L-histidine.</text>
        <dbReference type="EC" id="2.7.13.3"/>
    </reaction>
</comment>
<dbReference type="Pfam" id="PF00512">
    <property type="entry name" value="HisKA"/>
    <property type="match status" value="1"/>
</dbReference>
<evidence type="ECO:0000256" key="5">
    <source>
        <dbReference type="PROSITE-ProRule" id="PRU00110"/>
    </source>
</evidence>
<dbReference type="CDD" id="cd00130">
    <property type="entry name" value="PAS"/>
    <property type="match status" value="2"/>
</dbReference>
<dbReference type="SMART" id="SM00388">
    <property type="entry name" value="HisKA"/>
    <property type="match status" value="1"/>
</dbReference>
<evidence type="ECO:0000256" key="1">
    <source>
        <dbReference type="ARBA" id="ARBA00000085"/>
    </source>
</evidence>
<dbReference type="PANTHER" id="PTHR45339:SF3">
    <property type="entry name" value="HISTIDINE KINASE"/>
    <property type="match status" value="1"/>
</dbReference>
<dbReference type="NCBIfam" id="TIGR00229">
    <property type="entry name" value="sensory_box"/>
    <property type="match status" value="2"/>
</dbReference>
<keyword evidence="4" id="KW-0902">Two-component regulatory system</keyword>
<feature type="domain" description="PAC" evidence="11">
    <location>
        <begin position="644"/>
        <end position="697"/>
    </location>
</feature>
<dbReference type="CDD" id="cd00082">
    <property type="entry name" value="HisKA"/>
    <property type="match status" value="1"/>
</dbReference>
<dbReference type="Gene3D" id="1.20.120.160">
    <property type="entry name" value="HPT domain"/>
    <property type="match status" value="1"/>
</dbReference>
<dbReference type="InterPro" id="IPR001789">
    <property type="entry name" value="Sig_transdc_resp-reg_receiver"/>
</dbReference>
<dbReference type="SMART" id="SM00448">
    <property type="entry name" value="REC"/>
    <property type="match status" value="1"/>
</dbReference>
<dbReference type="Gene3D" id="3.30.565.10">
    <property type="entry name" value="Histidine kinase-like ATPase, C-terminal domain"/>
    <property type="match status" value="1"/>
</dbReference>
<evidence type="ECO:0000259" key="10">
    <source>
        <dbReference type="PROSITE" id="PS50112"/>
    </source>
</evidence>
<dbReference type="InterPro" id="IPR013656">
    <property type="entry name" value="PAS_4"/>
</dbReference>
<dbReference type="Gene3D" id="3.30.450.20">
    <property type="entry name" value="PAS domain"/>
    <property type="match status" value="4"/>
</dbReference>
<dbReference type="CDD" id="cd00088">
    <property type="entry name" value="HPT"/>
    <property type="match status" value="1"/>
</dbReference>
<dbReference type="Gene3D" id="1.10.287.130">
    <property type="match status" value="1"/>
</dbReference>
<dbReference type="Pfam" id="PF02518">
    <property type="entry name" value="HATPase_c"/>
    <property type="match status" value="1"/>
</dbReference>
<dbReference type="InterPro" id="IPR036097">
    <property type="entry name" value="HisK_dim/P_sf"/>
</dbReference>
<dbReference type="PROSITE" id="PS50109">
    <property type="entry name" value="HIS_KIN"/>
    <property type="match status" value="1"/>
</dbReference>
<protein>
    <recommendedName>
        <fullName evidence="2">histidine kinase</fullName>
        <ecNumber evidence="2">2.7.13.3</ecNumber>
    </recommendedName>
</protein>
<keyword evidence="7" id="KW-0472">Membrane</keyword>
<dbReference type="SUPFAM" id="SSF52172">
    <property type="entry name" value="CheY-like"/>
    <property type="match status" value="1"/>
</dbReference>
<evidence type="ECO:0000259" key="12">
    <source>
        <dbReference type="PROSITE" id="PS50894"/>
    </source>
</evidence>
<feature type="domain" description="HPt" evidence="12">
    <location>
        <begin position="1230"/>
        <end position="1327"/>
    </location>
</feature>
<dbReference type="InterPro" id="IPR008207">
    <property type="entry name" value="Sig_transdc_His_kin_Hpt_dom"/>
</dbReference>
<dbReference type="CDD" id="cd17546">
    <property type="entry name" value="REC_hyHK_CKI1_RcsC-like"/>
    <property type="match status" value="1"/>
</dbReference>
<dbReference type="PROSITE" id="PS50112">
    <property type="entry name" value="PAS"/>
    <property type="match status" value="2"/>
</dbReference>
<evidence type="ECO:0000313" key="13">
    <source>
        <dbReference type="EMBL" id="TAA47163.1"/>
    </source>
</evidence>
<dbReference type="InterPro" id="IPR005467">
    <property type="entry name" value="His_kinase_dom"/>
</dbReference>
<accession>A0ABY1WRF9</accession>
<dbReference type="CDD" id="cd16922">
    <property type="entry name" value="HATPase_EvgS-ArcB-TorS-like"/>
    <property type="match status" value="1"/>
</dbReference>
<dbReference type="InterPro" id="IPR036641">
    <property type="entry name" value="HPT_dom_sf"/>
</dbReference>
<dbReference type="InterPro" id="IPR003594">
    <property type="entry name" value="HATPase_dom"/>
</dbReference>
<dbReference type="Proteomes" id="UP000292544">
    <property type="component" value="Unassembled WGS sequence"/>
</dbReference>
<dbReference type="InterPro" id="IPR011006">
    <property type="entry name" value="CheY-like_superfamily"/>
</dbReference>
<dbReference type="Gene3D" id="3.40.50.2300">
    <property type="match status" value="1"/>
</dbReference>
<dbReference type="InterPro" id="IPR004358">
    <property type="entry name" value="Sig_transdc_His_kin-like_C"/>
</dbReference>
<evidence type="ECO:0000256" key="4">
    <source>
        <dbReference type="ARBA" id="ARBA00023012"/>
    </source>
</evidence>
<evidence type="ECO:0000256" key="2">
    <source>
        <dbReference type="ARBA" id="ARBA00012438"/>
    </source>
</evidence>
<feature type="domain" description="PAS" evidence="10">
    <location>
        <begin position="440"/>
        <end position="484"/>
    </location>
</feature>
<dbReference type="InterPro" id="IPR035965">
    <property type="entry name" value="PAS-like_dom_sf"/>
</dbReference>
<dbReference type="PROSITE" id="PS50113">
    <property type="entry name" value="PAC"/>
    <property type="match status" value="2"/>
</dbReference>
<feature type="modified residue" description="4-aspartylphosphate" evidence="6">
    <location>
        <position position="1131"/>
    </location>
</feature>
<evidence type="ECO:0000313" key="14">
    <source>
        <dbReference type="Proteomes" id="UP000292544"/>
    </source>
</evidence>
<dbReference type="SUPFAM" id="SSF55785">
    <property type="entry name" value="PYP-like sensor domain (PAS domain)"/>
    <property type="match status" value="2"/>
</dbReference>
<dbReference type="PROSITE" id="PS50894">
    <property type="entry name" value="HPT"/>
    <property type="match status" value="1"/>
</dbReference>
<comment type="caution">
    <text evidence="13">The sequence shown here is derived from an EMBL/GenBank/DDBJ whole genome shotgun (WGS) entry which is preliminary data.</text>
</comment>
<evidence type="ECO:0000259" key="8">
    <source>
        <dbReference type="PROSITE" id="PS50109"/>
    </source>
</evidence>
<evidence type="ECO:0000256" key="6">
    <source>
        <dbReference type="PROSITE-ProRule" id="PRU00169"/>
    </source>
</evidence>
<dbReference type="RefSeq" id="WP_130566353.1">
    <property type="nucleotide sequence ID" value="NZ_SHLY01000002.1"/>
</dbReference>
<feature type="domain" description="Response regulatory" evidence="9">
    <location>
        <begin position="1082"/>
        <end position="1198"/>
    </location>
</feature>
<dbReference type="EC" id="2.7.13.3" evidence="2"/>
<dbReference type="InterPro" id="IPR000700">
    <property type="entry name" value="PAS-assoc_C"/>
</dbReference>
<dbReference type="InterPro" id="IPR001610">
    <property type="entry name" value="PAC"/>
</dbReference>
<dbReference type="SMART" id="SM00086">
    <property type="entry name" value="PAC"/>
    <property type="match status" value="2"/>
</dbReference>
<keyword evidence="7" id="KW-1133">Transmembrane helix</keyword>
<name>A0ABY1WRF9_9GAMM</name>
<dbReference type="Pfam" id="PF08448">
    <property type="entry name" value="PAS_4"/>
    <property type="match status" value="1"/>
</dbReference>
<proteinExistence type="predicted"/>
<dbReference type="SUPFAM" id="SSF47384">
    <property type="entry name" value="Homodimeric domain of signal transducing histidine kinase"/>
    <property type="match status" value="1"/>
</dbReference>